<evidence type="ECO:0000256" key="5">
    <source>
        <dbReference type="ARBA" id="ARBA00023163"/>
    </source>
</evidence>
<comment type="similarity">
    <text evidence="1">Belongs to the sigma-70 factor family. ECF subfamily.</text>
</comment>
<dbReference type="Gene3D" id="1.10.1740.10">
    <property type="match status" value="1"/>
</dbReference>
<dbReference type="Pfam" id="PF04542">
    <property type="entry name" value="Sigma70_r2"/>
    <property type="match status" value="1"/>
</dbReference>
<keyword evidence="9" id="KW-1185">Reference proteome</keyword>
<feature type="domain" description="RNA polymerase sigma-70 region 2" evidence="6">
    <location>
        <begin position="24"/>
        <end position="91"/>
    </location>
</feature>
<dbReference type="PANTHER" id="PTHR43133:SF52">
    <property type="entry name" value="ECF RNA POLYMERASE SIGMA FACTOR SIGL"/>
    <property type="match status" value="1"/>
</dbReference>
<comment type="caution">
    <text evidence="8">The sequence shown here is derived from an EMBL/GenBank/DDBJ whole genome shotgun (WGS) entry which is preliminary data.</text>
</comment>
<sequence>MTTVALERPDSAAEPAAERALRTLYDEHYSRLLSYVNQILSDPHHAEDVVQETMLRAWQHADSLTPERGSIWGWLTRVAHNIAIDRIRARKARPAEVEEHAGASVTAELADHSEAVVTRIAVTSMVNRLNPAHRSVVYEVYYNDCTADRAASALGIPPGTVKSRLHHAMRHLKDSTEPRV</sequence>
<accession>A0ABN3G8F2</accession>
<dbReference type="NCBIfam" id="TIGR02937">
    <property type="entry name" value="sigma70-ECF"/>
    <property type="match status" value="1"/>
</dbReference>
<dbReference type="SUPFAM" id="SSF88659">
    <property type="entry name" value="Sigma3 and sigma4 domains of RNA polymerase sigma factors"/>
    <property type="match status" value="1"/>
</dbReference>
<dbReference type="InterPro" id="IPR013325">
    <property type="entry name" value="RNA_pol_sigma_r2"/>
</dbReference>
<dbReference type="RefSeq" id="WP_344130266.1">
    <property type="nucleotide sequence ID" value="NZ_BAAARA010000007.1"/>
</dbReference>
<dbReference type="EMBL" id="BAAARA010000007">
    <property type="protein sequence ID" value="GAA2346317.1"/>
    <property type="molecule type" value="Genomic_DNA"/>
</dbReference>
<feature type="domain" description="RNA polymerase sigma factor 70 region 4 type 2" evidence="7">
    <location>
        <begin position="121"/>
        <end position="172"/>
    </location>
</feature>
<dbReference type="InterPro" id="IPR013324">
    <property type="entry name" value="RNA_pol_sigma_r3/r4-like"/>
</dbReference>
<keyword evidence="4" id="KW-0238">DNA-binding</keyword>
<dbReference type="InterPro" id="IPR039425">
    <property type="entry name" value="RNA_pol_sigma-70-like"/>
</dbReference>
<gene>
    <name evidence="8" type="ORF">GCM10009854_24050</name>
</gene>
<evidence type="ECO:0000259" key="6">
    <source>
        <dbReference type="Pfam" id="PF04542"/>
    </source>
</evidence>
<dbReference type="InterPro" id="IPR014284">
    <property type="entry name" value="RNA_pol_sigma-70_dom"/>
</dbReference>
<evidence type="ECO:0000256" key="4">
    <source>
        <dbReference type="ARBA" id="ARBA00023125"/>
    </source>
</evidence>
<name>A0ABN3G8F2_9PSEU</name>
<evidence type="ECO:0000256" key="2">
    <source>
        <dbReference type="ARBA" id="ARBA00023015"/>
    </source>
</evidence>
<evidence type="ECO:0000259" key="7">
    <source>
        <dbReference type="Pfam" id="PF08281"/>
    </source>
</evidence>
<organism evidence="8 9">
    <name type="scientific">Saccharopolyspora halophila</name>
    <dbReference type="NCBI Taxonomy" id="405551"/>
    <lineage>
        <taxon>Bacteria</taxon>
        <taxon>Bacillati</taxon>
        <taxon>Actinomycetota</taxon>
        <taxon>Actinomycetes</taxon>
        <taxon>Pseudonocardiales</taxon>
        <taxon>Pseudonocardiaceae</taxon>
        <taxon>Saccharopolyspora</taxon>
    </lineage>
</organism>
<keyword evidence="5" id="KW-0804">Transcription</keyword>
<dbReference type="Gene3D" id="1.10.10.10">
    <property type="entry name" value="Winged helix-like DNA-binding domain superfamily/Winged helix DNA-binding domain"/>
    <property type="match status" value="1"/>
</dbReference>
<evidence type="ECO:0000256" key="3">
    <source>
        <dbReference type="ARBA" id="ARBA00023082"/>
    </source>
</evidence>
<evidence type="ECO:0000313" key="8">
    <source>
        <dbReference type="EMBL" id="GAA2346317.1"/>
    </source>
</evidence>
<protein>
    <submittedName>
        <fullName evidence="8">Sigma-70 family RNA polymerase sigma factor</fullName>
    </submittedName>
</protein>
<keyword evidence="2" id="KW-0805">Transcription regulation</keyword>
<dbReference type="InterPro" id="IPR036388">
    <property type="entry name" value="WH-like_DNA-bd_sf"/>
</dbReference>
<dbReference type="CDD" id="cd06171">
    <property type="entry name" value="Sigma70_r4"/>
    <property type="match status" value="1"/>
</dbReference>
<reference evidence="8 9" key="1">
    <citation type="journal article" date="2019" name="Int. J. Syst. Evol. Microbiol.">
        <title>The Global Catalogue of Microorganisms (GCM) 10K type strain sequencing project: providing services to taxonomists for standard genome sequencing and annotation.</title>
        <authorList>
            <consortium name="The Broad Institute Genomics Platform"/>
            <consortium name="The Broad Institute Genome Sequencing Center for Infectious Disease"/>
            <person name="Wu L."/>
            <person name="Ma J."/>
        </authorList>
    </citation>
    <scope>NUCLEOTIDE SEQUENCE [LARGE SCALE GENOMIC DNA]</scope>
    <source>
        <strain evidence="8 9">JCM 16221</strain>
    </source>
</reference>
<evidence type="ECO:0000313" key="9">
    <source>
        <dbReference type="Proteomes" id="UP001501218"/>
    </source>
</evidence>
<evidence type="ECO:0000256" key="1">
    <source>
        <dbReference type="ARBA" id="ARBA00010641"/>
    </source>
</evidence>
<dbReference type="PANTHER" id="PTHR43133">
    <property type="entry name" value="RNA POLYMERASE ECF-TYPE SIGMA FACTO"/>
    <property type="match status" value="1"/>
</dbReference>
<dbReference type="InterPro" id="IPR007627">
    <property type="entry name" value="RNA_pol_sigma70_r2"/>
</dbReference>
<dbReference type="InterPro" id="IPR013249">
    <property type="entry name" value="RNA_pol_sigma70_r4_t2"/>
</dbReference>
<dbReference type="Pfam" id="PF08281">
    <property type="entry name" value="Sigma70_r4_2"/>
    <property type="match status" value="1"/>
</dbReference>
<dbReference type="SUPFAM" id="SSF88946">
    <property type="entry name" value="Sigma2 domain of RNA polymerase sigma factors"/>
    <property type="match status" value="1"/>
</dbReference>
<dbReference type="Proteomes" id="UP001501218">
    <property type="component" value="Unassembled WGS sequence"/>
</dbReference>
<proteinExistence type="inferred from homology"/>
<keyword evidence="3" id="KW-0731">Sigma factor</keyword>